<evidence type="ECO:0000256" key="3">
    <source>
        <dbReference type="ARBA" id="ARBA00022989"/>
    </source>
</evidence>
<dbReference type="InterPro" id="IPR007305">
    <property type="entry name" value="Vesicle_transpt_Got1/SFT2"/>
</dbReference>
<protein>
    <submittedName>
        <fullName evidence="8">Uncharacterized protein</fullName>
    </submittedName>
</protein>
<dbReference type="GO" id="GO:0005783">
    <property type="term" value="C:endoplasmic reticulum"/>
    <property type="evidence" value="ECO:0007669"/>
    <property type="project" value="TreeGrafter"/>
</dbReference>
<dbReference type="EMBL" id="MEKH01000003">
    <property type="protein sequence ID" value="ODO10137.1"/>
    <property type="molecule type" value="Genomic_DNA"/>
</dbReference>
<comment type="caution">
    <text evidence="8">The sequence shown here is derived from an EMBL/GenBank/DDBJ whole genome shotgun (WGS) entry which is preliminary data.</text>
</comment>
<feature type="transmembrane region" description="Helical" evidence="7">
    <location>
        <begin position="83"/>
        <end position="102"/>
    </location>
</feature>
<feature type="transmembrane region" description="Helical" evidence="7">
    <location>
        <begin position="38"/>
        <end position="62"/>
    </location>
</feature>
<dbReference type="AlphaFoldDB" id="A0A1E3KC32"/>
<dbReference type="Pfam" id="PF04178">
    <property type="entry name" value="Got1"/>
    <property type="match status" value="1"/>
</dbReference>
<evidence type="ECO:0000256" key="2">
    <source>
        <dbReference type="ARBA" id="ARBA00022692"/>
    </source>
</evidence>
<comment type="subcellular location">
    <subcellularLocation>
        <location evidence="1">Golgi apparatus membrane</location>
        <topology evidence="1">Multi-pass membrane protein</topology>
    </subcellularLocation>
</comment>
<evidence type="ECO:0000256" key="4">
    <source>
        <dbReference type="ARBA" id="ARBA00023034"/>
    </source>
</evidence>
<dbReference type="GO" id="GO:0042147">
    <property type="term" value="P:retrograde transport, endosome to Golgi"/>
    <property type="evidence" value="ECO:0007669"/>
    <property type="project" value="InterPro"/>
</dbReference>
<dbReference type="GO" id="GO:0000137">
    <property type="term" value="C:Golgi cis cisterna"/>
    <property type="evidence" value="ECO:0007669"/>
    <property type="project" value="TreeGrafter"/>
</dbReference>
<dbReference type="OrthoDB" id="204784at2759"/>
<dbReference type="GO" id="GO:0000139">
    <property type="term" value="C:Golgi membrane"/>
    <property type="evidence" value="ECO:0007669"/>
    <property type="project" value="UniProtKB-SubCell"/>
</dbReference>
<feature type="transmembrane region" description="Helical" evidence="7">
    <location>
        <begin position="9"/>
        <end position="26"/>
    </location>
</feature>
<keyword evidence="3 7" id="KW-1133">Transmembrane helix</keyword>
<evidence type="ECO:0000256" key="5">
    <source>
        <dbReference type="ARBA" id="ARBA00023136"/>
    </source>
</evidence>
<dbReference type="PANTHER" id="PTHR21493:SF9">
    <property type="entry name" value="GOLGI TRANSPORT PROTEIN 1-RELATED"/>
    <property type="match status" value="1"/>
</dbReference>
<dbReference type="InterPro" id="IPR045176">
    <property type="entry name" value="Got1"/>
</dbReference>
<dbReference type="GO" id="GO:0005829">
    <property type="term" value="C:cytosol"/>
    <property type="evidence" value="ECO:0007669"/>
    <property type="project" value="GOC"/>
</dbReference>
<evidence type="ECO:0000313" key="9">
    <source>
        <dbReference type="Proteomes" id="UP000095149"/>
    </source>
</evidence>
<gene>
    <name evidence="8" type="ORF">I350_02365</name>
</gene>
<sequence>MWLSDSQKIGIALVAFGIFFQFLGKLHHDCSTDPTDLYLLGIILFFDGPFLALGNILFLSGLPLIIGPTKTFYFFSRREKWRGTLCFFGGMQVAPTHLILVFAKRPVFGIVIEFVGFVGLFGSFFPVILQALRQAPVIGPVLSLPYIRGAADKLAGVRQSAV</sequence>
<dbReference type="PANTHER" id="PTHR21493">
    <property type="entry name" value="CGI-141-RELATED/LIPASE CONTAINING PROTEIN"/>
    <property type="match status" value="1"/>
</dbReference>
<comment type="similarity">
    <text evidence="6">Belongs to the GOT1 family.</text>
</comment>
<keyword evidence="2 7" id="KW-0812">Transmembrane</keyword>
<feature type="transmembrane region" description="Helical" evidence="7">
    <location>
        <begin position="108"/>
        <end position="129"/>
    </location>
</feature>
<dbReference type="Proteomes" id="UP000095149">
    <property type="component" value="Unassembled WGS sequence"/>
</dbReference>
<keyword evidence="4" id="KW-0333">Golgi apparatus</keyword>
<keyword evidence="5 7" id="KW-0472">Membrane</keyword>
<proteinExistence type="inferred from homology"/>
<evidence type="ECO:0000313" key="8">
    <source>
        <dbReference type="EMBL" id="ODO10137.1"/>
    </source>
</evidence>
<dbReference type="GO" id="GO:0030134">
    <property type="term" value="C:COPII-coated ER to Golgi transport vesicle"/>
    <property type="evidence" value="ECO:0007669"/>
    <property type="project" value="TreeGrafter"/>
</dbReference>
<name>A0A1E3KC32_9TREE</name>
<dbReference type="GO" id="GO:0006888">
    <property type="term" value="P:endoplasmic reticulum to Golgi vesicle-mediated transport"/>
    <property type="evidence" value="ECO:0007669"/>
    <property type="project" value="InterPro"/>
</dbReference>
<reference evidence="8 9" key="1">
    <citation type="submission" date="2016-06" db="EMBL/GenBank/DDBJ databases">
        <title>Evolution of pathogenesis and genome organization in the Tremellales.</title>
        <authorList>
            <person name="Cuomo C."/>
            <person name="Litvintseva A."/>
            <person name="Heitman J."/>
            <person name="Chen Y."/>
            <person name="Sun S."/>
            <person name="Springer D."/>
            <person name="Dromer F."/>
            <person name="Young S."/>
            <person name="Zeng Q."/>
            <person name="Chapman S."/>
            <person name="Gujja S."/>
            <person name="Saif S."/>
            <person name="Birren B."/>
        </authorList>
    </citation>
    <scope>NUCLEOTIDE SEQUENCE [LARGE SCALE GENOMIC DNA]</scope>
    <source>
        <strain evidence="8 9">CBS 6273</strain>
    </source>
</reference>
<organism evidence="8 9">
    <name type="scientific">Cryptococcus amylolentus CBS 6273</name>
    <dbReference type="NCBI Taxonomy" id="1296118"/>
    <lineage>
        <taxon>Eukaryota</taxon>
        <taxon>Fungi</taxon>
        <taxon>Dikarya</taxon>
        <taxon>Basidiomycota</taxon>
        <taxon>Agaricomycotina</taxon>
        <taxon>Tremellomycetes</taxon>
        <taxon>Tremellales</taxon>
        <taxon>Cryptococcaceae</taxon>
        <taxon>Cryptococcus</taxon>
    </lineage>
</organism>
<evidence type="ECO:0000256" key="1">
    <source>
        <dbReference type="ARBA" id="ARBA00004653"/>
    </source>
</evidence>
<evidence type="ECO:0000256" key="6">
    <source>
        <dbReference type="ARBA" id="ARBA00025799"/>
    </source>
</evidence>
<evidence type="ECO:0000256" key="7">
    <source>
        <dbReference type="SAM" id="Phobius"/>
    </source>
</evidence>
<accession>A0A1E3KC32</accession>